<evidence type="ECO:0000256" key="1">
    <source>
        <dbReference type="ARBA" id="ARBA00004141"/>
    </source>
</evidence>
<evidence type="ECO:0000313" key="8">
    <source>
        <dbReference type="EMBL" id="EFO18306.1"/>
    </source>
</evidence>
<dbReference type="InParanoid" id="A0A1S0TRX6"/>
<evidence type="ECO:0000256" key="2">
    <source>
        <dbReference type="ARBA" id="ARBA00006824"/>
    </source>
</evidence>
<feature type="transmembrane region" description="Helical" evidence="7">
    <location>
        <begin position="128"/>
        <end position="144"/>
    </location>
</feature>
<evidence type="ECO:0000256" key="6">
    <source>
        <dbReference type="ARBA" id="ARBA00049743"/>
    </source>
</evidence>
<dbReference type="GeneID" id="9947632"/>
<dbReference type="OrthoDB" id="430207at2759"/>
<comment type="similarity">
    <text evidence="2 7">Belongs to the peroxisomal membrane protein PXMP2/4 family.</text>
</comment>
<reference evidence="8" key="1">
    <citation type="submission" date="2012-04" db="EMBL/GenBank/DDBJ databases">
        <title>The Genome Sequence of Loa loa.</title>
        <authorList>
            <consortium name="The Broad Institute Genome Sequencing Platform"/>
            <consortium name="Broad Institute Genome Sequencing Center for Infectious Disease"/>
            <person name="Nutman T.B."/>
            <person name="Fink D.L."/>
            <person name="Russ C."/>
            <person name="Young S."/>
            <person name="Zeng Q."/>
            <person name="Gargeya S."/>
            <person name="Alvarado L."/>
            <person name="Berlin A."/>
            <person name="Chapman S.B."/>
            <person name="Chen Z."/>
            <person name="Freedman E."/>
            <person name="Gellesch M."/>
            <person name="Goldberg J."/>
            <person name="Griggs A."/>
            <person name="Gujja S."/>
            <person name="Heilman E.R."/>
            <person name="Heiman D."/>
            <person name="Howarth C."/>
            <person name="Mehta T."/>
            <person name="Neiman D."/>
            <person name="Pearson M."/>
            <person name="Roberts A."/>
            <person name="Saif S."/>
            <person name="Shea T."/>
            <person name="Shenoy N."/>
            <person name="Sisk P."/>
            <person name="Stolte C."/>
            <person name="Sykes S."/>
            <person name="White J."/>
            <person name="Yandava C."/>
            <person name="Haas B."/>
            <person name="Henn M.R."/>
            <person name="Nusbaum C."/>
            <person name="Birren B."/>
        </authorList>
    </citation>
    <scope>NUCLEOTIDE SEQUENCE [LARGE SCALE GENOMIC DNA]</scope>
</reference>
<feature type="transmembrane region" description="Helical" evidence="7">
    <location>
        <begin position="47"/>
        <end position="66"/>
    </location>
</feature>
<dbReference type="Pfam" id="PF04117">
    <property type="entry name" value="Mpv17_PMP22"/>
    <property type="match status" value="1"/>
</dbReference>
<evidence type="ECO:0000256" key="7">
    <source>
        <dbReference type="RuleBase" id="RU363053"/>
    </source>
</evidence>
<dbReference type="InterPro" id="IPR007248">
    <property type="entry name" value="Mpv17_PMP22"/>
</dbReference>
<name>A0A1S0TRX6_LOALO</name>
<dbReference type="CTD" id="9947632"/>
<dbReference type="AlphaFoldDB" id="A0A1S0TRX6"/>
<protein>
    <recommendedName>
        <fullName evidence="6">Mitochondrial inner membrane protein Mpv17</fullName>
    </recommendedName>
</protein>
<sequence>MSANFRAYDLYSIGIRLPYVMGYIISIELFRMLLAVYRLYEKALTKYPFLTQASTAGALAVMADILTQNLIEKRSQKGNYDPVRTIRFSTLILFWITPITYRWFLLLEKLKGKTNSLPLKRMILDQSIAAPLFTFSFIINLHILEGSSPHDALEKTKNEIVPVMKTNYKAGLFAFYFWNNETVWPLAQLVNFYLLPLRYRLVFVQFTGLFWNMYLSYATQNEFKQINELKVHSSKNLHH</sequence>
<dbReference type="OMA" id="SSCAYVW"/>
<gene>
    <name evidence="8" type="ORF">LOAG_10191</name>
</gene>
<evidence type="ECO:0000256" key="4">
    <source>
        <dbReference type="ARBA" id="ARBA00022989"/>
    </source>
</evidence>
<evidence type="ECO:0000256" key="3">
    <source>
        <dbReference type="ARBA" id="ARBA00022692"/>
    </source>
</evidence>
<organism evidence="8">
    <name type="scientific">Loa loa</name>
    <name type="common">Eye worm</name>
    <name type="synonym">Filaria loa</name>
    <dbReference type="NCBI Taxonomy" id="7209"/>
    <lineage>
        <taxon>Eukaryota</taxon>
        <taxon>Metazoa</taxon>
        <taxon>Ecdysozoa</taxon>
        <taxon>Nematoda</taxon>
        <taxon>Chromadorea</taxon>
        <taxon>Rhabditida</taxon>
        <taxon>Spirurina</taxon>
        <taxon>Spiruromorpha</taxon>
        <taxon>Filarioidea</taxon>
        <taxon>Onchocercidae</taxon>
        <taxon>Loa</taxon>
    </lineage>
</organism>
<dbReference type="PANTHER" id="PTHR11266:SF17">
    <property type="entry name" value="PROTEIN MPV17"/>
    <property type="match status" value="1"/>
</dbReference>
<keyword evidence="5 7" id="KW-0472">Membrane</keyword>
<comment type="subcellular location">
    <subcellularLocation>
        <location evidence="1">Membrane</location>
        <topology evidence="1">Multi-pass membrane protein</topology>
    </subcellularLocation>
</comment>
<evidence type="ECO:0000256" key="5">
    <source>
        <dbReference type="ARBA" id="ARBA00023136"/>
    </source>
</evidence>
<keyword evidence="4 7" id="KW-1133">Transmembrane helix</keyword>
<dbReference type="GO" id="GO:0016020">
    <property type="term" value="C:membrane"/>
    <property type="evidence" value="ECO:0007669"/>
    <property type="project" value="UniProtKB-SubCell"/>
</dbReference>
<dbReference type="EMBL" id="JH712097">
    <property type="protein sequence ID" value="EFO18306.1"/>
    <property type="molecule type" value="Genomic_DNA"/>
</dbReference>
<feature type="transmembrane region" description="Helical" evidence="7">
    <location>
        <begin position="20"/>
        <end position="40"/>
    </location>
</feature>
<accession>A0A1S0TRX6</accession>
<dbReference type="KEGG" id="loa:LOAG_10191"/>
<dbReference type="FunCoup" id="A0A1S0TRX6">
    <property type="interactions" value="1387"/>
</dbReference>
<dbReference type="GO" id="GO:1901858">
    <property type="term" value="P:regulation of mitochondrial DNA metabolic process"/>
    <property type="evidence" value="ECO:0007669"/>
    <property type="project" value="TreeGrafter"/>
</dbReference>
<dbReference type="RefSeq" id="XP_003145766.1">
    <property type="nucleotide sequence ID" value="XM_003145718.1"/>
</dbReference>
<dbReference type="GO" id="GO:0005739">
    <property type="term" value="C:mitochondrion"/>
    <property type="evidence" value="ECO:0007669"/>
    <property type="project" value="TreeGrafter"/>
</dbReference>
<dbReference type="GO" id="GO:0015267">
    <property type="term" value="F:channel activity"/>
    <property type="evidence" value="ECO:0007669"/>
    <property type="project" value="TreeGrafter"/>
</dbReference>
<dbReference type="PANTHER" id="PTHR11266">
    <property type="entry name" value="PEROXISOMAL MEMBRANE PROTEIN 2, PXMP2 MPV17"/>
    <property type="match status" value="1"/>
</dbReference>
<keyword evidence="3 7" id="KW-0812">Transmembrane</keyword>
<proteinExistence type="inferred from homology"/>
<feature type="transmembrane region" description="Helical" evidence="7">
    <location>
        <begin position="86"/>
        <end position="107"/>
    </location>
</feature>